<dbReference type="Pfam" id="PF03403">
    <property type="entry name" value="PAF-AH_p_II"/>
    <property type="match status" value="1"/>
</dbReference>
<proteinExistence type="predicted"/>
<keyword evidence="3" id="KW-0443">Lipid metabolism</keyword>
<sequence>MMIGIIVLVSLILAELFFNGFCILKKKSYRKEKAILNCCELGLFVLLALAGVIQWSFRWGLLAVFLVVRGIMALVSLVRKKPEKNYKLTKVLLKTVVSLFLVMLVLTPALVFPQTTQLKPTGDYDCETVSYTWTDKNRVETFREDGSNRKVTVQFWYPVTETDETFPLVVFSHGAFGYRMSNLSTFEELASHGYVVCSIDHPYHAFFTKQTDGEIIPANREFIQAVLSANGEGADEAEIFSRSREWLALRCGDMNFVLDTIAEQTQNNREELVYQCIDFTKIGVIGHSMGGAAAVELGRERTDIDAVIDLEGTMFGEETAYANGAYQFRDTPYLLPLLSIDSMAYHEEADKYGDLYVNNVVLKNAQDAMEVHFIGAEHLNFTDLPRFSPILASYLGAGEIDPDYCINTMNGVILEYYNHYLKGDPELSIQETY</sequence>
<reference evidence="5 6" key="1">
    <citation type="journal article" date="2020" name="mSystems">
        <title>Defining Genomic and Predicted Metabolic Features of the Acetobacterium Genus.</title>
        <authorList>
            <person name="Ross D.E."/>
            <person name="Marshall C.W."/>
            <person name="Gulliver D."/>
            <person name="May H.D."/>
            <person name="Norman R.S."/>
        </authorList>
    </citation>
    <scope>NUCLEOTIDE SEQUENCE [LARGE SCALE GENOMIC DNA]</scope>
    <source>
        <strain evidence="5 6">DSM 8238</strain>
    </source>
</reference>
<dbReference type="EMBL" id="WJBC01000001">
    <property type="protein sequence ID" value="MBC3803068.1"/>
    <property type="molecule type" value="Genomic_DNA"/>
</dbReference>
<protein>
    <recommendedName>
        <fullName evidence="7">Platelet-activating factor acetylhydrolase</fullName>
    </recommendedName>
</protein>
<dbReference type="PANTHER" id="PTHR10272:SF0">
    <property type="entry name" value="PLATELET-ACTIVATING FACTOR ACETYLHYDROLASE"/>
    <property type="match status" value="1"/>
</dbReference>
<keyword evidence="6" id="KW-1185">Reference proteome</keyword>
<dbReference type="Gene3D" id="3.40.50.1820">
    <property type="entry name" value="alpha/beta hydrolase"/>
    <property type="match status" value="1"/>
</dbReference>
<dbReference type="Proteomes" id="UP000603234">
    <property type="component" value="Unassembled WGS sequence"/>
</dbReference>
<evidence type="ECO:0000313" key="5">
    <source>
        <dbReference type="EMBL" id="MBC3803068.1"/>
    </source>
</evidence>
<dbReference type="PANTHER" id="PTHR10272">
    <property type="entry name" value="PLATELET-ACTIVATING FACTOR ACETYLHYDROLASE"/>
    <property type="match status" value="1"/>
</dbReference>
<feature type="transmembrane region" description="Helical" evidence="4">
    <location>
        <begin position="34"/>
        <end position="53"/>
    </location>
</feature>
<evidence type="ECO:0000256" key="4">
    <source>
        <dbReference type="SAM" id="Phobius"/>
    </source>
</evidence>
<feature type="transmembrane region" description="Helical" evidence="4">
    <location>
        <begin position="59"/>
        <end position="79"/>
    </location>
</feature>
<name>A0ABR6WRT5_9FIRM</name>
<dbReference type="SUPFAM" id="SSF53474">
    <property type="entry name" value="alpha/beta-Hydrolases"/>
    <property type="match status" value="1"/>
</dbReference>
<evidence type="ECO:0000313" key="6">
    <source>
        <dbReference type="Proteomes" id="UP000603234"/>
    </source>
</evidence>
<evidence type="ECO:0000256" key="2">
    <source>
        <dbReference type="ARBA" id="ARBA00022963"/>
    </source>
</evidence>
<keyword evidence="4" id="KW-0472">Membrane</keyword>
<keyword evidence="4" id="KW-1133">Transmembrane helix</keyword>
<accession>A0ABR6WRT5</accession>
<keyword evidence="2" id="KW-0442">Lipid degradation</keyword>
<organism evidence="5 6">
    <name type="scientific">Acetobacterium fimetarium</name>
    <dbReference type="NCBI Taxonomy" id="52691"/>
    <lineage>
        <taxon>Bacteria</taxon>
        <taxon>Bacillati</taxon>
        <taxon>Bacillota</taxon>
        <taxon>Clostridia</taxon>
        <taxon>Eubacteriales</taxon>
        <taxon>Eubacteriaceae</taxon>
        <taxon>Acetobacterium</taxon>
    </lineage>
</organism>
<evidence type="ECO:0008006" key="7">
    <source>
        <dbReference type="Google" id="ProtNLM"/>
    </source>
</evidence>
<gene>
    <name evidence="5" type="ORF">GH808_01245</name>
</gene>
<comment type="caution">
    <text evidence="5">The sequence shown here is derived from an EMBL/GenBank/DDBJ whole genome shotgun (WGS) entry which is preliminary data.</text>
</comment>
<keyword evidence="1" id="KW-0378">Hydrolase</keyword>
<keyword evidence="4" id="KW-0812">Transmembrane</keyword>
<evidence type="ECO:0000256" key="3">
    <source>
        <dbReference type="ARBA" id="ARBA00023098"/>
    </source>
</evidence>
<dbReference type="InterPro" id="IPR029058">
    <property type="entry name" value="AB_hydrolase_fold"/>
</dbReference>
<dbReference type="RefSeq" id="WP_186840982.1">
    <property type="nucleotide sequence ID" value="NZ_WJBC01000001.1"/>
</dbReference>
<feature type="transmembrane region" description="Helical" evidence="4">
    <location>
        <begin position="91"/>
        <end position="112"/>
    </location>
</feature>
<evidence type="ECO:0000256" key="1">
    <source>
        <dbReference type="ARBA" id="ARBA00022801"/>
    </source>
</evidence>
<feature type="transmembrane region" description="Helical" evidence="4">
    <location>
        <begin position="6"/>
        <end position="22"/>
    </location>
</feature>